<dbReference type="PROSITE" id="PS50043">
    <property type="entry name" value="HTH_LUXR_2"/>
    <property type="match status" value="1"/>
</dbReference>
<dbReference type="PRINTS" id="PR00038">
    <property type="entry name" value="HTHLUXR"/>
</dbReference>
<gene>
    <name evidence="4" type="ORF">EFL26_14890</name>
</gene>
<dbReference type="GO" id="GO:0004016">
    <property type="term" value="F:adenylate cyclase activity"/>
    <property type="evidence" value="ECO:0007669"/>
    <property type="project" value="TreeGrafter"/>
</dbReference>
<dbReference type="SUPFAM" id="SSF52540">
    <property type="entry name" value="P-loop containing nucleoside triphosphate hydrolases"/>
    <property type="match status" value="1"/>
</dbReference>
<dbReference type="InterPro" id="IPR016032">
    <property type="entry name" value="Sig_transdc_resp-reg_C-effctor"/>
</dbReference>
<dbReference type="PROSITE" id="PS00622">
    <property type="entry name" value="HTH_LUXR_1"/>
    <property type="match status" value="1"/>
</dbReference>
<evidence type="ECO:0000256" key="2">
    <source>
        <dbReference type="ARBA" id="ARBA00022840"/>
    </source>
</evidence>
<sequence length="861" mass="93789">MTNATTQLLEREVFLDALAEYAADAASGHGRLVVVAGEAGIGKTSLVDSFRAQRPELRWLWGACDGGFTPRPLGPLHDMAFDVGGRLRELCVAGNDRNELFAAFLEVLEAGSDGNHPVGVVVEDLHWADEATLDWLCHLSRRLSGMPALVLLTHRDDEPGEDHLLTDVMGRLAAHSSTRRISLPRLSPGGVAELADGHDAAHIHALTGGNPFYVGELLALGADEVPPSVADVVRARLQRHSPAGQRILAAAAVIGRPAPAALLAAVSGVAAAAVDECVSSGTLVPVGHDFGFRHELTRRAVEEAVPHVQAEELHRIALLALEQADADAAELTHHALGAGDVDAILRHAPRAGRAAAQASAHREAIVQFRRALEHADRMSPQERADLEEAAAESLSTRDQWKEAEPHWQRAIEIRRTLHEPADLARCLRRYGVCLWRLCRTADFRAAHDEAFELMRDADDSAERALAFYNRATDEITPLAERRLALDECTRISKDLGDEALVGRSCMAQAFVEADRGIIDFDALEEALEHGLRSGDTLLAAAAYTNLYETSIDMLRFAAAERYDESLSYCLEHEQHTYSLCLRGSRVTELLRRGANEQAVALAQETLEEPTSPVNRMHIMLGLARAAYRLGRPEARAWLEETWELGVGNDQTFWLVHIATCAAEGSWLTGDPTLVDERVLDAYRRGFTDDPWAHGELMAWLGRLGHDVDLGRELVPPCSLEVEGRYAEAADAWHALGCPFEEAVALTWTGDPEAMKRALDLFTRLGAAPAARNLRTLLQEQGIHVPTQRGPRATTAAHPAGLTAREAEVLDLLREGLTNAEIAKRLYLSPRTVDHHVSSILGKLGVDNRAEAARAGAARTGT</sequence>
<dbReference type="RefSeq" id="WP_123223613.1">
    <property type="nucleotide sequence ID" value="NZ_RJSF01000040.1"/>
</dbReference>
<dbReference type="OrthoDB" id="5476461at2"/>
<keyword evidence="1" id="KW-0547">Nucleotide-binding</keyword>
<accession>A0A3N0GNZ7</accession>
<feature type="domain" description="HTH luxR-type" evidence="3">
    <location>
        <begin position="794"/>
        <end position="859"/>
    </location>
</feature>
<dbReference type="InterPro" id="IPR036388">
    <property type="entry name" value="WH-like_DNA-bd_sf"/>
</dbReference>
<evidence type="ECO:0000313" key="5">
    <source>
        <dbReference type="Proteomes" id="UP000279994"/>
    </source>
</evidence>
<organism evidence="4 5">
    <name type="scientific">Nocardioides pocheonensis</name>
    <dbReference type="NCBI Taxonomy" id="661485"/>
    <lineage>
        <taxon>Bacteria</taxon>
        <taxon>Bacillati</taxon>
        <taxon>Actinomycetota</taxon>
        <taxon>Actinomycetes</taxon>
        <taxon>Propionibacteriales</taxon>
        <taxon>Nocardioidaceae</taxon>
        <taxon>Nocardioides</taxon>
    </lineage>
</organism>
<dbReference type="AlphaFoldDB" id="A0A3N0GNZ7"/>
<keyword evidence="5" id="KW-1185">Reference proteome</keyword>
<evidence type="ECO:0000256" key="1">
    <source>
        <dbReference type="ARBA" id="ARBA00022741"/>
    </source>
</evidence>
<dbReference type="InterPro" id="IPR027417">
    <property type="entry name" value="P-loop_NTPase"/>
</dbReference>
<dbReference type="PANTHER" id="PTHR16305">
    <property type="entry name" value="TESTICULAR SOLUBLE ADENYLYL CYCLASE"/>
    <property type="match status" value="1"/>
</dbReference>
<dbReference type="EMBL" id="RJSF01000040">
    <property type="protein sequence ID" value="RNM14205.1"/>
    <property type="molecule type" value="Genomic_DNA"/>
</dbReference>
<dbReference type="GO" id="GO:0006355">
    <property type="term" value="P:regulation of DNA-templated transcription"/>
    <property type="evidence" value="ECO:0007669"/>
    <property type="project" value="InterPro"/>
</dbReference>
<dbReference type="SUPFAM" id="SSF48452">
    <property type="entry name" value="TPR-like"/>
    <property type="match status" value="1"/>
</dbReference>
<reference evidence="4 5" key="1">
    <citation type="submission" date="2018-11" db="EMBL/GenBank/DDBJ databases">
        <authorList>
            <person name="Li F."/>
        </authorList>
    </citation>
    <scope>NUCLEOTIDE SEQUENCE [LARGE SCALE GENOMIC DNA]</scope>
    <source>
        <strain evidence="4 5">Gsoil 818</strain>
    </source>
</reference>
<dbReference type="Pfam" id="PF13191">
    <property type="entry name" value="AAA_16"/>
    <property type="match status" value="1"/>
</dbReference>
<dbReference type="InterPro" id="IPR000792">
    <property type="entry name" value="Tscrpt_reg_LuxR_C"/>
</dbReference>
<dbReference type="CDD" id="cd06170">
    <property type="entry name" value="LuxR_C_like"/>
    <property type="match status" value="1"/>
</dbReference>
<dbReference type="GO" id="GO:0005737">
    <property type="term" value="C:cytoplasm"/>
    <property type="evidence" value="ECO:0007669"/>
    <property type="project" value="TreeGrafter"/>
</dbReference>
<dbReference type="Gene3D" id="1.10.10.10">
    <property type="entry name" value="Winged helix-like DNA-binding domain superfamily/Winged helix DNA-binding domain"/>
    <property type="match status" value="1"/>
</dbReference>
<dbReference type="PANTHER" id="PTHR16305:SF28">
    <property type="entry name" value="GUANYLATE CYCLASE DOMAIN-CONTAINING PROTEIN"/>
    <property type="match status" value="1"/>
</dbReference>
<dbReference type="InterPro" id="IPR041664">
    <property type="entry name" value="AAA_16"/>
</dbReference>
<evidence type="ECO:0000259" key="3">
    <source>
        <dbReference type="PROSITE" id="PS50043"/>
    </source>
</evidence>
<keyword evidence="2" id="KW-0067">ATP-binding</keyword>
<dbReference type="GO" id="GO:0005524">
    <property type="term" value="F:ATP binding"/>
    <property type="evidence" value="ECO:0007669"/>
    <property type="project" value="UniProtKB-KW"/>
</dbReference>
<dbReference type="InterPro" id="IPR011990">
    <property type="entry name" value="TPR-like_helical_dom_sf"/>
</dbReference>
<dbReference type="SUPFAM" id="SSF46894">
    <property type="entry name" value="C-terminal effector domain of the bipartite response regulators"/>
    <property type="match status" value="1"/>
</dbReference>
<evidence type="ECO:0000313" key="4">
    <source>
        <dbReference type="EMBL" id="RNM14205.1"/>
    </source>
</evidence>
<dbReference type="Proteomes" id="UP000279994">
    <property type="component" value="Unassembled WGS sequence"/>
</dbReference>
<dbReference type="Pfam" id="PF00196">
    <property type="entry name" value="GerE"/>
    <property type="match status" value="1"/>
</dbReference>
<dbReference type="GO" id="GO:0003677">
    <property type="term" value="F:DNA binding"/>
    <property type="evidence" value="ECO:0007669"/>
    <property type="project" value="InterPro"/>
</dbReference>
<dbReference type="SMART" id="SM00421">
    <property type="entry name" value="HTH_LUXR"/>
    <property type="match status" value="1"/>
</dbReference>
<comment type="caution">
    <text evidence="4">The sequence shown here is derived from an EMBL/GenBank/DDBJ whole genome shotgun (WGS) entry which is preliminary data.</text>
</comment>
<proteinExistence type="predicted"/>
<name>A0A3N0GNZ7_9ACTN</name>
<protein>
    <recommendedName>
        <fullName evidence="3">HTH luxR-type domain-containing protein</fullName>
    </recommendedName>
</protein>
<dbReference type="Gene3D" id="1.25.40.10">
    <property type="entry name" value="Tetratricopeptide repeat domain"/>
    <property type="match status" value="1"/>
</dbReference>